<dbReference type="InterPro" id="IPR026444">
    <property type="entry name" value="Secre_tail"/>
</dbReference>
<reference evidence="1 2" key="1">
    <citation type="submission" date="2018-07" db="EMBL/GenBank/DDBJ databases">
        <title>Dyadobacter roseus sp. nov., isolated from rose rhizosphere soil.</title>
        <authorList>
            <person name="Chen L."/>
        </authorList>
    </citation>
    <scope>NUCLEOTIDE SEQUENCE [LARGE SCALE GENOMIC DNA]</scope>
    <source>
        <strain evidence="1 2">RS19</strain>
    </source>
</reference>
<dbReference type="Proteomes" id="UP000256373">
    <property type="component" value="Unassembled WGS sequence"/>
</dbReference>
<dbReference type="NCBIfam" id="TIGR04183">
    <property type="entry name" value="Por_Secre_tail"/>
    <property type="match status" value="1"/>
</dbReference>
<dbReference type="RefSeq" id="WP_115834049.1">
    <property type="nucleotide sequence ID" value="NZ_QNUL01000039.1"/>
</dbReference>
<dbReference type="AlphaFoldDB" id="A0A3D8Y3A5"/>
<keyword evidence="2" id="KW-1185">Reference proteome</keyword>
<evidence type="ECO:0000313" key="1">
    <source>
        <dbReference type="EMBL" id="REA56414.1"/>
    </source>
</evidence>
<dbReference type="OrthoDB" id="1652165at2"/>
<evidence type="ECO:0008006" key="3">
    <source>
        <dbReference type="Google" id="ProtNLM"/>
    </source>
</evidence>
<comment type="caution">
    <text evidence="1">The sequence shown here is derived from an EMBL/GenBank/DDBJ whole genome shotgun (WGS) entry which is preliminary data.</text>
</comment>
<proteinExistence type="predicted"/>
<accession>A0A3D8Y3A5</accession>
<protein>
    <recommendedName>
        <fullName evidence="3">Secretion system C-terminal sorting domain-containing protein</fullName>
    </recommendedName>
</protein>
<organism evidence="1 2">
    <name type="scientific">Dyadobacter luteus</name>
    <dbReference type="NCBI Taxonomy" id="2259619"/>
    <lineage>
        <taxon>Bacteria</taxon>
        <taxon>Pseudomonadati</taxon>
        <taxon>Bacteroidota</taxon>
        <taxon>Cytophagia</taxon>
        <taxon>Cytophagales</taxon>
        <taxon>Spirosomataceae</taxon>
        <taxon>Dyadobacter</taxon>
    </lineage>
</organism>
<name>A0A3D8Y3A5_9BACT</name>
<dbReference type="EMBL" id="QNUL01000039">
    <property type="protein sequence ID" value="REA56414.1"/>
    <property type="molecule type" value="Genomic_DNA"/>
</dbReference>
<sequence length="78" mass="8544">MLIRLKTVSISDIDGRPIPVSKIQEVTVLNLAGIAVYTQKLPISSNVVAVRNLARGIYFVRVKLTTGIQSTHTLILTQ</sequence>
<evidence type="ECO:0000313" key="2">
    <source>
        <dbReference type="Proteomes" id="UP000256373"/>
    </source>
</evidence>
<gene>
    <name evidence="1" type="ORF">DSL64_26835</name>
</gene>